<name>B0DY18_LACBS</name>
<organism evidence="2">
    <name type="scientific">Laccaria bicolor (strain S238N-H82 / ATCC MYA-4686)</name>
    <name type="common">Bicoloured deceiver</name>
    <name type="synonym">Laccaria laccata var. bicolor</name>
    <dbReference type="NCBI Taxonomy" id="486041"/>
    <lineage>
        <taxon>Eukaryota</taxon>
        <taxon>Fungi</taxon>
        <taxon>Dikarya</taxon>
        <taxon>Basidiomycota</taxon>
        <taxon>Agaricomycotina</taxon>
        <taxon>Agaricomycetes</taxon>
        <taxon>Agaricomycetidae</taxon>
        <taxon>Agaricales</taxon>
        <taxon>Agaricineae</taxon>
        <taxon>Hydnangiaceae</taxon>
        <taxon>Laccaria</taxon>
    </lineage>
</organism>
<dbReference type="RefSeq" id="XP_001888875.1">
    <property type="nucleotide sequence ID" value="XM_001888840.1"/>
</dbReference>
<gene>
    <name evidence="1" type="ORF">LACBIDRAFT_334085</name>
</gene>
<sequence>MANWSCPSPSHWSCTCVECNTVAVACYTAAEFTFRTIIKAATTSVAILGCNMALGTVVFCPNLLGNRNSYHHGKRKGRDMCKAKVTLTSGQVMKVNSSGQMKLTWLIPLGRDSEWLALEEKQWVPSLKDFIEIFVAKTQYYGTWKEAFDDAVRFPVMQDWLALEDD</sequence>
<keyword evidence="2" id="KW-1185">Reference proteome</keyword>
<dbReference type="Proteomes" id="UP000001194">
    <property type="component" value="Unassembled WGS sequence"/>
</dbReference>
<dbReference type="HOGENOM" id="CLU_1603013_0_0_1"/>
<dbReference type="KEGG" id="lbc:LACBIDRAFT_334085"/>
<dbReference type="AlphaFoldDB" id="B0DY18"/>
<reference evidence="1 2" key="1">
    <citation type="journal article" date="2008" name="Nature">
        <title>The genome of Laccaria bicolor provides insights into mycorrhizal symbiosis.</title>
        <authorList>
            <person name="Martin F."/>
            <person name="Aerts A."/>
            <person name="Ahren D."/>
            <person name="Brun A."/>
            <person name="Danchin E.G.J."/>
            <person name="Duchaussoy F."/>
            <person name="Gibon J."/>
            <person name="Kohler A."/>
            <person name="Lindquist E."/>
            <person name="Pereda V."/>
            <person name="Salamov A."/>
            <person name="Shapiro H.J."/>
            <person name="Wuyts J."/>
            <person name="Blaudez D."/>
            <person name="Buee M."/>
            <person name="Brokstein P."/>
            <person name="Canbaeck B."/>
            <person name="Cohen D."/>
            <person name="Courty P.E."/>
            <person name="Coutinho P.M."/>
            <person name="Delaruelle C."/>
            <person name="Detter J.C."/>
            <person name="Deveau A."/>
            <person name="DiFazio S."/>
            <person name="Duplessis S."/>
            <person name="Fraissinet-Tachet L."/>
            <person name="Lucic E."/>
            <person name="Frey-Klett P."/>
            <person name="Fourrey C."/>
            <person name="Feussner I."/>
            <person name="Gay G."/>
            <person name="Grimwood J."/>
            <person name="Hoegger P.J."/>
            <person name="Jain P."/>
            <person name="Kilaru S."/>
            <person name="Labbe J."/>
            <person name="Lin Y.C."/>
            <person name="Legue V."/>
            <person name="Le Tacon F."/>
            <person name="Marmeisse R."/>
            <person name="Melayah D."/>
            <person name="Montanini B."/>
            <person name="Muratet M."/>
            <person name="Nehls U."/>
            <person name="Niculita-Hirzel H."/>
            <person name="Oudot-Le Secq M.P."/>
            <person name="Peter M."/>
            <person name="Quesneville H."/>
            <person name="Rajashekar B."/>
            <person name="Reich M."/>
            <person name="Rouhier N."/>
            <person name="Schmutz J."/>
            <person name="Yin T."/>
            <person name="Chalot M."/>
            <person name="Henrissat B."/>
            <person name="Kuees U."/>
            <person name="Lucas S."/>
            <person name="Van de Peer Y."/>
            <person name="Podila G.K."/>
            <person name="Polle A."/>
            <person name="Pukkila P.J."/>
            <person name="Richardson P.M."/>
            <person name="Rouze P."/>
            <person name="Sanders I.R."/>
            <person name="Stajich J.E."/>
            <person name="Tunlid A."/>
            <person name="Tuskan G."/>
            <person name="Grigoriev I.V."/>
        </authorList>
    </citation>
    <scope>NUCLEOTIDE SEQUENCE [LARGE SCALE GENOMIC DNA]</scope>
    <source>
        <strain evidence="2">S238N-H82 / ATCC MYA-4686</strain>
    </source>
</reference>
<accession>B0DY18</accession>
<evidence type="ECO:0000313" key="2">
    <source>
        <dbReference type="Proteomes" id="UP000001194"/>
    </source>
</evidence>
<dbReference type="InParanoid" id="B0DY18"/>
<protein>
    <submittedName>
        <fullName evidence="1">Predicted protein</fullName>
    </submittedName>
</protein>
<proteinExistence type="predicted"/>
<dbReference type="EMBL" id="DS547149">
    <property type="protein sequence ID" value="EDR00483.1"/>
    <property type="molecule type" value="Genomic_DNA"/>
</dbReference>
<evidence type="ECO:0000313" key="1">
    <source>
        <dbReference type="EMBL" id="EDR00483.1"/>
    </source>
</evidence>
<dbReference type="OrthoDB" id="3105098at2759"/>
<dbReference type="GeneID" id="6084551"/>